<name>A0ABP7TJQ1_9ACTN</name>
<dbReference type="Proteomes" id="UP001500456">
    <property type="component" value="Unassembled WGS sequence"/>
</dbReference>
<sequence length="129" mass="13128">MLEQRQLTDGTTPLTPPARGPPLRSGGQLTAGGRGGDGLGDGVQVEGLQLPPPVEVPHVGADGTAGTPRRVGVGQPTPGDQPGRDVAPALVPHRPDLSGRGGRTVPLSRGGTSRRPLLIRALRTGDYGD</sequence>
<evidence type="ECO:0000256" key="1">
    <source>
        <dbReference type="SAM" id="MobiDB-lite"/>
    </source>
</evidence>
<evidence type="ECO:0000313" key="2">
    <source>
        <dbReference type="EMBL" id="GAA4027303.1"/>
    </source>
</evidence>
<feature type="compositionally biased region" description="Polar residues" evidence="1">
    <location>
        <begin position="1"/>
        <end position="13"/>
    </location>
</feature>
<dbReference type="EMBL" id="BAAAZX010000041">
    <property type="protein sequence ID" value="GAA4027303.1"/>
    <property type="molecule type" value="Genomic_DNA"/>
</dbReference>
<protein>
    <submittedName>
        <fullName evidence="2">Uncharacterized protein</fullName>
    </submittedName>
</protein>
<dbReference type="RefSeq" id="WP_345571011.1">
    <property type="nucleotide sequence ID" value="NZ_BAAAZX010000041.1"/>
</dbReference>
<proteinExistence type="predicted"/>
<feature type="compositionally biased region" description="Gly residues" evidence="1">
    <location>
        <begin position="29"/>
        <end position="41"/>
    </location>
</feature>
<feature type="region of interest" description="Disordered" evidence="1">
    <location>
        <begin position="1"/>
        <end position="129"/>
    </location>
</feature>
<gene>
    <name evidence="2" type="ORF">GCM10022232_86380</name>
</gene>
<evidence type="ECO:0000313" key="3">
    <source>
        <dbReference type="Proteomes" id="UP001500456"/>
    </source>
</evidence>
<organism evidence="2 3">
    <name type="scientific">Streptomyces plumbiresistens</name>
    <dbReference type="NCBI Taxonomy" id="511811"/>
    <lineage>
        <taxon>Bacteria</taxon>
        <taxon>Bacillati</taxon>
        <taxon>Actinomycetota</taxon>
        <taxon>Actinomycetes</taxon>
        <taxon>Kitasatosporales</taxon>
        <taxon>Streptomycetaceae</taxon>
        <taxon>Streptomyces</taxon>
    </lineage>
</organism>
<keyword evidence="3" id="KW-1185">Reference proteome</keyword>
<reference evidence="3" key="1">
    <citation type="journal article" date="2019" name="Int. J. Syst. Evol. Microbiol.">
        <title>The Global Catalogue of Microorganisms (GCM) 10K type strain sequencing project: providing services to taxonomists for standard genome sequencing and annotation.</title>
        <authorList>
            <consortium name="The Broad Institute Genomics Platform"/>
            <consortium name="The Broad Institute Genome Sequencing Center for Infectious Disease"/>
            <person name="Wu L."/>
            <person name="Ma J."/>
        </authorList>
    </citation>
    <scope>NUCLEOTIDE SEQUENCE [LARGE SCALE GENOMIC DNA]</scope>
    <source>
        <strain evidence="3">JCM 16924</strain>
    </source>
</reference>
<comment type="caution">
    <text evidence="2">The sequence shown here is derived from an EMBL/GenBank/DDBJ whole genome shotgun (WGS) entry which is preliminary data.</text>
</comment>
<accession>A0ABP7TJQ1</accession>